<evidence type="ECO:0000313" key="2">
    <source>
        <dbReference type="EMBL" id="CAH1435641.1"/>
    </source>
</evidence>
<name>A0AAU9NB50_9ASTR</name>
<dbReference type="GO" id="GO:0006952">
    <property type="term" value="P:defense response"/>
    <property type="evidence" value="ECO:0007669"/>
    <property type="project" value="InterPro"/>
</dbReference>
<protein>
    <recommendedName>
        <fullName evidence="1">TIR domain-containing protein</fullName>
    </recommendedName>
</protein>
<dbReference type="Proteomes" id="UP001157418">
    <property type="component" value="Unassembled WGS sequence"/>
</dbReference>
<feature type="domain" description="TIR" evidence="1">
    <location>
        <begin position="1"/>
        <end position="84"/>
    </location>
</feature>
<dbReference type="PANTHER" id="PTHR11017">
    <property type="entry name" value="LEUCINE-RICH REPEAT-CONTAINING PROTEIN"/>
    <property type="match status" value="1"/>
</dbReference>
<evidence type="ECO:0000259" key="1">
    <source>
        <dbReference type="PROSITE" id="PS50104"/>
    </source>
</evidence>
<organism evidence="2 3">
    <name type="scientific">Lactuca virosa</name>
    <dbReference type="NCBI Taxonomy" id="75947"/>
    <lineage>
        <taxon>Eukaryota</taxon>
        <taxon>Viridiplantae</taxon>
        <taxon>Streptophyta</taxon>
        <taxon>Embryophyta</taxon>
        <taxon>Tracheophyta</taxon>
        <taxon>Spermatophyta</taxon>
        <taxon>Magnoliopsida</taxon>
        <taxon>eudicotyledons</taxon>
        <taxon>Gunneridae</taxon>
        <taxon>Pentapetalae</taxon>
        <taxon>asterids</taxon>
        <taxon>campanulids</taxon>
        <taxon>Asterales</taxon>
        <taxon>Asteraceae</taxon>
        <taxon>Cichorioideae</taxon>
        <taxon>Cichorieae</taxon>
        <taxon>Lactucinae</taxon>
        <taxon>Lactuca</taxon>
    </lineage>
</organism>
<dbReference type="AlphaFoldDB" id="A0AAU9NB50"/>
<accession>A0AAU9NB50</accession>
<dbReference type="EMBL" id="CAKMRJ010004445">
    <property type="protein sequence ID" value="CAH1435641.1"/>
    <property type="molecule type" value="Genomic_DNA"/>
</dbReference>
<dbReference type="InterPro" id="IPR035897">
    <property type="entry name" value="Toll_tir_struct_dom_sf"/>
</dbReference>
<reference evidence="2 3" key="1">
    <citation type="submission" date="2022-01" db="EMBL/GenBank/DDBJ databases">
        <authorList>
            <person name="Xiong W."/>
            <person name="Schranz E."/>
        </authorList>
    </citation>
    <scope>NUCLEOTIDE SEQUENCE [LARGE SCALE GENOMIC DNA]</scope>
</reference>
<dbReference type="InterPro" id="IPR044974">
    <property type="entry name" value="Disease_R_plants"/>
</dbReference>
<proteinExistence type="predicted"/>
<dbReference type="PROSITE" id="PS50104">
    <property type="entry name" value="TIR"/>
    <property type="match status" value="1"/>
</dbReference>
<sequence>MECQRVTEQIAYPVFYDVDPSEVRKQLGPVGEAFARHNNKEEVRKWREALKDAACLAGWDLRNTADGHEAKLINKIVEDISLELRHINLKIDDNLVGMESRIKDIVSSLEMGV</sequence>
<keyword evidence="3" id="KW-1185">Reference proteome</keyword>
<dbReference type="SUPFAM" id="SSF52200">
    <property type="entry name" value="Toll/Interleukin receptor TIR domain"/>
    <property type="match status" value="1"/>
</dbReference>
<dbReference type="InterPro" id="IPR000157">
    <property type="entry name" value="TIR_dom"/>
</dbReference>
<evidence type="ECO:0000313" key="3">
    <source>
        <dbReference type="Proteomes" id="UP001157418"/>
    </source>
</evidence>
<dbReference type="Gene3D" id="3.40.50.10140">
    <property type="entry name" value="Toll/interleukin-1 receptor homology (TIR) domain"/>
    <property type="match status" value="1"/>
</dbReference>
<gene>
    <name evidence="2" type="ORF">LVIROSA_LOCUS22064</name>
</gene>
<comment type="caution">
    <text evidence="2">The sequence shown here is derived from an EMBL/GenBank/DDBJ whole genome shotgun (WGS) entry which is preliminary data.</text>
</comment>
<dbReference type="PANTHER" id="PTHR11017:SF544">
    <property type="entry name" value="ADP-RIBOSYL CYCLASE_CYCLIC ADP-RIBOSE HYDROLASE"/>
    <property type="match status" value="1"/>
</dbReference>
<dbReference type="Pfam" id="PF01582">
    <property type="entry name" value="TIR"/>
    <property type="match status" value="1"/>
</dbReference>
<dbReference type="GO" id="GO:0007165">
    <property type="term" value="P:signal transduction"/>
    <property type="evidence" value="ECO:0007669"/>
    <property type="project" value="InterPro"/>
</dbReference>